<dbReference type="KEGG" id="pco:PHACADRAFT_253387"/>
<dbReference type="OrthoDB" id="10654915at2759"/>
<dbReference type="HOGENOM" id="CLU_1103127_0_0_1"/>
<dbReference type="InterPro" id="IPR059179">
    <property type="entry name" value="MLKL-like_MCAfunc"/>
</dbReference>
<dbReference type="GeneID" id="18915758"/>
<dbReference type="RefSeq" id="XP_007394174.1">
    <property type="nucleotide sequence ID" value="XM_007394112.1"/>
</dbReference>
<proteinExistence type="predicted"/>
<dbReference type="AlphaFoldDB" id="K5WAV9"/>
<dbReference type="InParanoid" id="K5WAV9"/>
<accession>K5WAV9</accession>
<sequence length="252" mass="27917">MSGEQYLSCELPQKQNRDRATQRALAAARRCLQALQSVAGAMPVAGTQVQSIIGVALIIICRIEGLYAWKIGKAALADRIRSVLEVVSRALREANEQAIPRLVEDVATFNEILQRIADYLQHCSPRKRGVKALFTFPLLSEQLLEYETDLDEAVQTFLLKSALQLRIDIHSFRVNSQAQHNAHAQGLRALQESVQTLHNALTSSVGEPSVTSTLASQCIRCGHVEKQCDVTAEAMEIKTQKSIVKVTRRMSL</sequence>
<dbReference type="InterPro" id="IPR036537">
    <property type="entry name" value="Adaptor_Cbl_N_dom_sf"/>
</dbReference>
<dbReference type="CDD" id="cd21037">
    <property type="entry name" value="MLKL_NTD"/>
    <property type="match status" value="1"/>
</dbReference>
<reference evidence="1 2" key="1">
    <citation type="journal article" date="2012" name="BMC Genomics">
        <title>Comparative genomics of the white-rot fungi, Phanerochaete carnosa and P. chrysosporium, to elucidate the genetic basis of the distinct wood types they colonize.</title>
        <authorList>
            <person name="Suzuki H."/>
            <person name="MacDonald J."/>
            <person name="Syed K."/>
            <person name="Salamov A."/>
            <person name="Hori C."/>
            <person name="Aerts A."/>
            <person name="Henrissat B."/>
            <person name="Wiebenga A."/>
            <person name="vanKuyk P.A."/>
            <person name="Barry K."/>
            <person name="Lindquist E."/>
            <person name="LaButti K."/>
            <person name="Lapidus A."/>
            <person name="Lucas S."/>
            <person name="Coutinho P."/>
            <person name="Gong Y."/>
            <person name="Samejima M."/>
            <person name="Mahadevan R."/>
            <person name="Abou-Zaid M."/>
            <person name="de Vries R.P."/>
            <person name="Igarashi K."/>
            <person name="Yadav J.S."/>
            <person name="Grigoriev I.V."/>
            <person name="Master E.R."/>
        </authorList>
    </citation>
    <scope>NUCLEOTIDE SEQUENCE [LARGE SCALE GENOMIC DNA]</scope>
    <source>
        <strain evidence="1 2">HHB-10118-sp</strain>
    </source>
</reference>
<organism evidence="1 2">
    <name type="scientific">Phanerochaete carnosa (strain HHB-10118-sp)</name>
    <name type="common">White-rot fungus</name>
    <name type="synonym">Peniophora carnosa</name>
    <dbReference type="NCBI Taxonomy" id="650164"/>
    <lineage>
        <taxon>Eukaryota</taxon>
        <taxon>Fungi</taxon>
        <taxon>Dikarya</taxon>
        <taxon>Basidiomycota</taxon>
        <taxon>Agaricomycotina</taxon>
        <taxon>Agaricomycetes</taxon>
        <taxon>Polyporales</taxon>
        <taxon>Phanerochaetaceae</taxon>
        <taxon>Phanerochaete</taxon>
    </lineage>
</organism>
<dbReference type="Proteomes" id="UP000008370">
    <property type="component" value="Unassembled WGS sequence"/>
</dbReference>
<evidence type="ECO:0000313" key="2">
    <source>
        <dbReference type="Proteomes" id="UP000008370"/>
    </source>
</evidence>
<name>K5WAV9_PHACS</name>
<keyword evidence="2" id="KW-1185">Reference proteome</keyword>
<evidence type="ECO:0000313" key="1">
    <source>
        <dbReference type="EMBL" id="EKM56320.1"/>
    </source>
</evidence>
<dbReference type="EMBL" id="JH930471">
    <property type="protein sequence ID" value="EKM56320.1"/>
    <property type="molecule type" value="Genomic_DNA"/>
</dbReference>
<dbReference type="GO" id="GO:0007166">
    <property type="term" value="P:cell surface receptor signaling pathway"/>
    <property type="evidence" value="ECO:0007669"/>
    <property type="project" value="InterPro"/>
</dbReference>
<dbReference type="Gene3D" id="1.20.930.20">
    <property type="entry name" value="Adaptor protein Cbl, N-terminal domain"/>
    <property type="match status" value="1"/>
</dbReference>
<protein>
    <submittedName>
        <fullName evidence="1">Uncharacterized protein</fullName>
    </submittedName>
</protein>
<gene>
    <name evidence="1" type="ORF">PHACADRAFT_253387</name>
</gene>